<evidence type="ECO:0000256" key="4">
    <source>
        <dbReference type="ARBA" id="ARBA00022692"/>
    </source>
</evidence>
<keyword evidence="2 7" id="KW-0813">Transport</keyword>
<dbReference type="Proteomes" id="UP000032578">
    <property type="component" value="Unassembled WGS sequence"/>
</dbReference>
<organism evidence="10 11">
    <name type="scientific">Neotamlana sedimentorum</name>
    <dbReference type="NCBI Taxonomy" id="1435349"/>
    <lineage>
        <taxon>Bacteria</taxon>
        <taxon>Pseudomonadati</taxon>
        <taxon>Bacteroidota</taxon>
        <taxon>Flavobacteriia</taxon>
        <taxon>Flavobacteriales</taxon>
        <taxon>Flavobacteriaceae</taxon>
        <taxon>Neotamlana</taxon>
    </lineage>
</organism>
<dbReference type="NCBIfam" id="TIGR04056">
    <property type="entry name" value="OMP_RagA_SusC"/>
    <property type="match status" value="1"/>
</dbReference>
<protein>
    <submittedName>
        <fullName evidence="10">Membrane protein</fullName>
    </submittedName>
</protein>
<evidence type="ECO:0000256" key="8">
    <source>
        <dbReference type="SAM" id="SignalP"/>
    </source>
</evidence>
<comment type="caution">
    <text evidence="10">The sequence shown here is derived from an EMBL/GenBank/DDBJ whole genome shotgun (WGS) entry which is preliminary data.</text>
</comment>
<evidence type="ECO:0000256" key="7">
    <source>
        <dbReference type="PROSITE-ProRule" id="PRU01360"/>
    </source>
</evidence>
<dbReference type="InterPro" id="IPR023996">
    <property type="entry name" value="TonB-dep_OMP_SusC/RagA"/>
</dbReference>
<keyword evidence="5 7" id="KW-0472">Membrane</keyword>
<name>A0A0D7W7L3_9FLAO</name>
<evidence type="ECO:0000256" key="6">
    <source>
        <dbReference type="ARBA" id="ARBA00023237"/>
    </source>
</evidence>
<dbReference type="Pfam" id="PF07715">
    <property type="entry name" value="Plug"/>
    <property type="match status" value="1"/>
</dbReference>
<dbReference type="GO" id="GO:0009279">
    <property type="term" value="C:cell outer membrane"/>
    <property type="evidence" value="ECO:0007669"/>
    <property type="project" value="UniProtKB-SubCell"/>
</dbReference>
<dbReference type="Pfam" id="PF13715">
    <property type="entry name" value="CarbopepD_reg_2"/>
    <property type="match status" value="1"/>
</dbReference>
<dbReference type="PATRIC" id="fig|1435349.4.peg.3456"/>
<comment type="subcellular location">
    <subcellularLocation>
        <location evidence="1 7">Cell outer membrane</location>
        <topology evidence="1 7">Multi-pass membrane protein</topology>
    </subcellularLocation>
</comment>
<dbReference type="SUPFAM" id="SSF49464">
    <property type="entry name" value="Carboxypeptidase regulatory domain-like"/>
    <property type="match status" value="1"/>
</dbReference>
<dbReference type="OrthoDB" id="9768177at2"/>
<feature type="signal peptide" evidence="8">
    <location>
        <begin position="1"/>
        <end position="22"/>
    </location>
</feature>
<feature type="chain" id="PRO_5002325852" evidence="8">
    <location>
        <begin position="23"/>
        <end position="1062"/>
    </location>
</feature>
<keyword evidence="4 7" id="KW-0812">Transmembrane</keyword>
<dbReference type="Gene3D" id="2.170.130.10">
    <property type="entry name" value="TonB-dependent receptor, plug domain"/>
    <property type="match status" value="1"/>
</dbReference>
<proteinExistence type="inferred from homology"/>
<dbReference type="InterPro" id="IPR023997">
    <property type="entry name" value="TonB-dep_OMP_SusC/RagA_CS"/>
</dbReference>
<evidence type="ECO:0000313" key="10">
    <source>
        <dbReference type="EMBL" id="KJD35111.1"/>
    </source>
</evidence>
<gene>
    <name evidence="10" type="ORF">PW52_12300</name>
</gene>
<sequence>MKNYYFQLTLLVLLFFSHSAFAQTATVSGVVTEEGTNMPLIGVNVAIESTSKGAVTDFDGKYSIQSDAVEGKSLVFSFIGFKTVSVVLKGGNQIVNIALEEDATNLDAVVVTALGIKREAKALGYALTEVKGDELSQVKTTSAVNSLQGRVAGVNISTSSTGASGSSRVIIRGASSLTGNNQPLYVVDGIPIINNTNGSVVGATNDGTGDGGDDISSINPDDIESVSVLKGSSAAALYGSLASNGVIMITTKSGKGQQGLGVEYSSSYTFERINTDLISLQTTYGQGSQGLKPGYEYDVNDNPVEITDTALAIDDAFTNTLYSWGAKMDGSMVYNWDGVQRPYSYTGNNLDKFYQTGTTAVNTLALTKGAEDYNYRFSFSNLENKDIFPGSTLNRKSLSFNGSANINPKLTSTINAKYVIEKVHNRVNLGDTPGNANTVAYVLPSSLDINDLKPGSNSEGTELLFQPSQFISNPYWVVNGFNNDDKKNRLTASTVLRYDITDWLYATGRAGIDTYELSRSRVVPFGTAYRPTGEMTESKSTYSLFNADFMVGVEKALTDKFAINTIIGANTRTSTFDALSATGREFIVVGLEDINNTTLPEPNYSYYKTKTNSVYGSFEVDYGEFAYLTFTGRNDWFSTLSFPGKTTPNNDFYWSLSGSLLLSEALELPEAINYAKLRASYAQVAGGASDAYALNLDYAITGSFQGQSYGELNGSYIPNPNLVPFQKTEYELGFEGRFLNNRLNLDVAYYSNKTTNDIVEAAASLSSGFNSAVLNIGELQNKGIELLIGGSPIKTDDFSWYTSFNVGYNNSEILHTDDEDTPINVDGSQTRSYTAIISHIVGEHYGVIYGSSYERDDSGNIVYDLSGSIPTPVQGEYKVLGQGVAPYTFGFSNTFRYKDVSLGFLIDAKFGGSVHSGTNRELMLRGLHEKTLEGRETGLEVSGIDSSTGEAFTTVVAPENLRTYYGLIGEQNSGISEEFVYSTDFIKFRELSLSYNIPKTVLKNLFIRDVRLSLIGRNLFFISRDIENVDPEASLNNLNSQGIERFGVPSTRSLGFSVNVKF</sequence>
<keyword evidence="8" id="KW-0732">Signal</keyword>
<dbReference type="NCBIfam" id="TIGR04057">
    <property type="entry name" value="SusC_RagA_signa"/>
    <property type="match status" value="1"/>
</dbReference>
<keyword evidence="3 7" id="KW-1134">Transmembrane beta strand</keyword>
<dbReference type="PROSITE" id="PS52016">
    <property type="entry name" value="TONB_DEPENDENT_REC_3"/>
    <property type="match status" value="1"/>
</dbReference>
<evidence type="ECO:0000259" key="9">
    <source>
        <dbReference type="Pfam" id="PF07715"/>
    </source>
</evidence>
<evidence type="ECO:0000256" key="3">
    <source>
        <dbReference type="ARBA" id="ARBA00022452"/>
    </source>
</evidence>
<keyword evidence="6 7" id="KW-0998">Cell outer membrane</keyword>
<dbReference type="RefSeq" id="WP_044633240.1">
    <property type="nucleotide sequence ID" value="NZ_JTDW01000008.1"/>
</dbReference>
<dbReference type="Gene3D" id="2.40.170.20">
    <property type="entry name" value="TonB-dependent receptor, beta-barrel domain"/>
    <property type="match status" value="1"/>
</dbReference>
<dbReference type="InterPro" id="IPR012910">
    <property type="entry name" value="Plug_dom"/>
</dbReference>
<dbReference type="InterPro" id="IPR036942">
    <property type="entry name" value="Beta-barrel_TonB_sf"/>
</dbReference>
<comment type="similarity">
    <text evidence="7">Belongs to the TonB-dependent receptor family.</text>
</comment>
<evidence type="ECO:0000256" key="1">
    <source>
        <dbReference type="ARBA" id="ARBA00004571"/>
    </source>
</evidence>
<dbReference type="InterPro" id="IPR039426">
    <property type="entry name" value="TonB-dep_rcpt-like"/>
</dbReference>
<dbReference type="Gene3D" id="2.60.40.1120">
    <property type="entry name" value="Carboxypeptidase-like, regulatory domain"/>
    <property type="match status" value="1"/>
</dbReference>
<accession>A0A0D7W7L3</accession>
<dbReference type="EMBL" id="JTDW01000008">
    <property type="protein sequence ID" value="KJD35111.1"/>
    <property type="molecule type" value="Genomic_DNA"/>
</dbReference>
<dbReference type="STRING" id="1435349.PW52_12300"/>
<dbReference type="InterPro" id="IPR008969">
    <property type="entry name" value="CarboxyPept-like_regulatory"/>
</dbReference>
<keyword evidence="11" id="KW-1185">Reference proteome</keyword>
<evidence type="ECO:0000256" key="2">
    <source>
        <dbReference type="ARBA" id="ARBA00022448"/>
    </source>
</evidence>
<evidence type="ECO:0000313" key="11">
    <source>
        <dbReference type="Proteomes" id="UP000032578"/>
    </source>
</evidence>
<evidence type="ECO:0000256" key="5">
    <source>
        <dbReference type="ARBA" id="ARBA00023136"/>
    </source>
</evidence>
<dbReference type="AlphaFoldDB" id="A0A0D7W7L3"/>
<dbReference type="InterPro" id="IPR037066">
    <property type="entry name" value="Plug_dom_sf"/>
</dbReference>
<feature type="domain" description="TonB-dependent receptor plug" evidence="9">
    <location>
        <begin position="125"/>
        <end position="246"/>
    </location>
</feature>
<reference evidence="10 11" key="1">
    <citation type="submission" date="2014-11" db="EMBL/GenBank/DDBJ databases">
        <title>Tamlana sedimentorum sp. nov., isolated from shallow sand sediments of the Sea of Japan.</title>
        <authorList>
            <person name="Romanenko L.A."/>
        </authorList>
    </citation>
    <scope>NUCLEOTIDE SEQUENCE [LARGE SCALE GENOMIC DNA]</scope>
    <source>
        <strain evidence="10 11">JCM 19808</strain>
    </source>
</reference>
<dbReference type="SUPFAM" id="SSF56935">
    <property type="entry name" value="Porins"/>
    <property type="match status" value="1"/>
</dbReference>